<evidence type="ECO:0000256" key="2">
    <source>
        <dbReference type="ARBA" id="ARBA00022723"/>
    </source>
</evidence>
<evidence type="ECO:0000256" key="4">
    <source>
        <dbReference type="ARBA" id="ARBA00022771"/>
    </source>
</evidence>
<name>A0A8S4ALJ5_9TELE</name>
<evidence type="ECO:0000256" key="5">
    <source>
        <dbReference type="ARBA" id="ARBA00022833"/>
    </source>
</evidence>
<keyword evidence="10" id="KW-1185">Reference proteome</keyword>
<evidence type="ECO:0000256" key="6">
    <source>
        <dbReference type="ARBA" id="ARBA00023242"/>
    </source>
</evidence>
<feature type="region of interest" description="Disordered" evidence="7">
    <location>
        <begin position="75"/>
        <end position="141"/>
    </location>
</feature>
<feature type="compositionally biased region" description="Polar residues" evidence="7">
    <location>
        <begin position="110"/>
        <end position="128"/>
    </location>
</feature>
<protein>
    <submittedName>
        <fullName evidence="9">(Atlantic silverside) hypothetical protein</fullName>
    </submittedName>
</protein>
<evidence type="ECO:0000256" key="3">
    <source>
        <dbReference type="ARBA" id="ARBA00022737"/>
    </source>
</evidence>
<keyword evidence="3" id="KW-0677">Repeat</keyword>
<dbReference type="InterPro" id="IPR036236">
    <property type="entry name" value="Znf_C2H2_sf"/>
</dbReference>
<keyword evidence="4" id="KW-0863">Zinc-finger</keyword>
<feature type="compositionally biased region" description="Basic and acidic residues" evidence="7">
    <location>
        <begin position="91"/>
        <end position="102"/>
    </location>
</feature>
<keyword evidence="6" id="KW-0539">Nucleus</keyword>
<keyword evidence="2" id="KW-0479">Metal-binding</keyword>
<dbReference type="EMBL" id="CAJRST010005557">
    <property type="protein sequence ID" value="CAG5891782.1"/>
    <property type="molecule type" value="Genomic_DNA"/>
</dbReference>
<sequence>MERETGVQSNVPAQATGYSVKPHITVLVVYNVGPRENKMDRIHKALISPGLGLSSPLKRKATSCAVCRLRFNSEAQASSHYSGTRHAKRLKALDPPDSKTRTSEPVAKETASQILSSPRLQAETTSEDPWTPVRGGTGRDE</sequence>
<dbReference type="GO" id="GO:0008270">
    <property type="term" value="F:zinc ion binding"/>
    <property type="evidence" value="ECO:0007669"/>
    <property type="project" value="UniProtKB-KW"/>
</dbReference>
<organism evidence="9 10">
    <name type="scientific">Menidia menidia</name>
    <name type="common">Atlantic silverside</name>
    <dbReference type="NCBI Taxonomy" id="238744"/>
    <lineage>
        <taxon>Eukaryota</taxon>
        <taxon>Metazoa</taxon>
        <taxon>Chordata</taxon>
        <taxon>Craniata</taxon>
        <taxon>Vertebrata</taxon>
        <taxon>Euteleostomi</taxon>
        <taxon>Actinopterygii</taxon>
        <taxon>Neopterygii</taxon>
        <taxon>Teleostei</taxon>
        <taxon>Neoteleostei</taxon>
        <taxon>Acanthomorphata</taxon>
        <taxon>Ovalentaria</taxon>
        <taxon>Atherinomorphae</taxon>
        <taxon>Atheriniformes</taxon>
        <taxon>Atherinopsidae</taxon>
        <taxon>Menidiinae</taxon>
        <taxon>Menidia</taxon>
    </lineage>
</organism>
<feature type="domain" description="C2H2-type" evidence="8">
    <location>
        <begin position="63"/>
        <end position="86"/>
    </location>
</feature>
<comment type="subcellular location">
    <subcellularLocation>
        <location evidence="1">Nucleus</location>
    </subcellularLocation>
</comment>
<accession>A0A8S4ALJ5</accession>
<dbReference type="Proteomes" id="UP000677803">
    <property type="component" value="Unassembled WGS sequence"/>
</dbReference>
<evidence type="ECO:0000259" key="8">
    <source>
        <dbReference type="Pfam" id="PF12874"/>
    </source>
</evidence>
<evidence type="ECO:0000313" key="9">
    <source>
        <dbReference type="EMBL" id="CAG5891782.1"/>
    </source>
</evidence>
<proteinExistence type="predicted"/>
<evidence type="ECO:0000256" key="7">
    <source>
        <dbReference type="SAM" id="MobiDB-lite"/>
    </source>
</evidence>
<reference evidence="9" key="1">
    <citation type="submission" date="2021-05" db="EMBL/GenBank/DDBJ databases">
        <authorList>
            <person name="Tigano A."/>
        </authorList>
    </citation>
    <scope>NUCLEOTIDE SEQUENCE</scope>
</reference>
<dbReference type="PANTHER" id="PTHR23067">
    <property type="entry name" value="DOUBLE-STRANDED RNA-BINDING ZINC FINGER PROTEIN"/>
    <property type="match status" value="1"/>
</dbReference>
<dbReference type="AlphaFoldDB" id="A0A8S4ALJ5"/>
<dbReference type="SUPFAM" id="SSF57667">
    <property type="entry name" value="beta-beta-alpha zinc fingers"/>
    <property type="match status" value="1"/>
</dbReference>
<dbReference type="Gene3D" id="3.30.160.60">
    <property type="entry name" value="Classic Zinc Finger"/>
    <property type="match status" value="1"/>
</dbReference>
<keyword evidence="5" id="KW-0862">Zinc</keyword>
<dbReference type="Pfam" id="PF12874">
    <property type="entry name" value="zf-met"/>
    <property type="match status" value="1"/>
</dbReference>
<dbReference type="InterPro" id="IPR013087">
    <property type="entry name" value="Znf_C2H2_type"/>
</dbReference>
<evidence type="ECO:0000256" key="1">
    <source>
        <dbReference type="ARBA" id="ARBA00004123"/>
    </source>
</evidence>
<dbReference type="OrthoDB" id="9448812at2759"/>
<gene>
    <name evidence="9" type="ORF">MMEN_LOCUS6406</name>
</gene>
<dbReference type="InterPro" id="IPR051845">
    <property type="entry name" value="Znf385"/>
</dbReference>
<evidence type="ECO:0000313" key="10">
    <source>
        <dbReference type="Proteomes" id="UP000677803"/>
    </source>
</evidence>
<dbReference type="GO" id="GO:0005634">
    <property type="term" value="C:nucleus"/>
    <property type="evidence" value="ECO:0007669"/>
    <property type="project" value="UniProtKB-SubCell"/>
</dbReference>
<comment type="caution">
    <text evidence="9">The sequence shown here is derived from an EMBL/GenBank/DDBJ whole genome shotgun (WGS) entry which is preliminary data.</text>
</comment>
<dbReference type="PANTHER" id="PTHR23067:SF12">
    <property type="entry name" value="ZINC FINGER PROTEIN 385D"/>
    <property type="match status" value="1"/>
</dbReference>